<dbReference type="STRING" id="379508.A5DUU0"/>
<dbReference type="KEGG" id="lel:PVL30_001091"/>
<dbReference type="InParanoid" id="A5DUU0"/>
<evidence type="ECO:0000313" key="11">
    <source>
        <dbReference type="EMBL" id="EDK42948.1"/>
    </source>
</evidence>
<dbReference type="GO" id="GO:0000030">
    <property type="term" value="F:mannosyltransferase activity"/>
    <property type="evidence" value="ECO:0007669"/>
    <property type="project" value="InterPro"/>
</dbReference>
<proteinExistence type="inferred from homology"/>
<keyword evidence="6" id="KW-0735">Signal-anchor</keyword>
<evidence type="ECO:0000256" key="3">
    <source>
        <dbReference type="ARBA" id="ARBA00022676"/>
    </source>
</evidence>
<keyword evidence="8 10" id="KW-0472">Membrane</keyword>
<keyword evidence="9" id="KW-0961">Cell wall biogenesis/degradation</keyword>
<dbReference type="InterPro" id="IPR021988">
    <property type="entry name" value="BMT1"/>
</dbReference>
<feature type="transmembrane region" description="Helical" evidence="10">
    <location>
        <begin position="12"/>
        <end position="32"/>
    </location>
</feature>
<dbReference type="GeneID" id="5235347"/>
<evidence type="ECO:0000256" key="8">
    <source>
        <dbReference type="ARBA" id="ARBA00023136"/>
    </source>
</evidence>
<dbReference type="VEuPathDB" id="FungiDB:LELG_01126"/>
<evidence type="ECO:0000256" key="7">
    <source>
        <dbReference type="ARBA" id="ARBA00022989"/>
    </source>
</evidence>
<keyword evidence="4" id="KW-0808">Transferase</keyword>
<dbReference type="eggNOG" id="ENOG502QTZG">
    <property type="taxonomic scope" value="Eukaryota"/>
</dbReference>
<keyword evidence="5 10" id="KW-0812">Transmembrane</keyword>
<protein>
    <submittedName>
        <fullName evidence="11">Uncharacterized protein</fullName>
    </submittedName>
</protein>
<dbReference type="EMBL" id="CH981524">
    <property type="protein sequence ID" value="EDK42948.1"/>
    <property type="molecule type" value="Genomic_DNA"/>
</dbReference>
<evidence type="ECO:0000256" key="4">
    <source>
        <dbReference type="ARBA" id="ARBA00022679"/>
    </source>
</evidence>
<organism evidence="11 12">
    <name type="scientific">Lodderomyces elongisporus (strain ATCC 11503 / CBS 2605 / JCM 1781 / NBRC 1676 / NRRL YB-4239)</name>
    <name type="common">Yeast</name>
    <name type="synonym">Saccharomyces elongisporus</name>
    <dbReference type="NCBI Taxonomy" id="379508"/>
    <lineage>
        <taxon>Eukaryota</taxon>
        <taxon>Fungi</taxon>
        <taxon>Dikarya</taxon>
        <taxon>Ascomycota</taxon>
        <taxon>Saccharomycotina</taxon>
        <taxon>Pichiomycetes</taxon>
        <taxon>Debaryomycetaceae</taxon>
        <taxon>Candida/Lodderomyces clade</taxon>
        <taxon>Lodderomyces</taxon>
    </lineage>
</organism>
<comment type="subcellular location">
    <subcellularLocation>
        <location evidence="1">Membrane</location>
        <topology evidence="1">Single-pass type II membrane protein</topology>
    </subcellularLocation>
</comment>
<gene>
    <name evidence="11" type="ORF">LELG_01126</name>
</gene>
<dbReference type="HOGENOM" id="CLU_013841_1_1_1"/>
<evidence type="ECO:0000256" key="9">
    <source>
        <dbReference type="ARBA" id="ARBA00023316"/>
    </source>
</evidence>
<dbReference type="OrthoDB" id="3631276at2759"/>
<dbReference type="GO" id="GO:0016020">
    <property type="term" value="C:membrane"/>
    <property type="evidence" value="ECO:0007669"/>
    <property type="project" value="UniProtKB-SubCell"/>
</dbReference>
<evidence type="ECO:0000256" key="6">
    <source>
        <dbReference type="ARBA" id="ARBA00022968"/>
    </source>
</evidence>
<evidence type="ECO:0000256" key="10">
    <source>
        <dbReference type="SAM" id="Phobius"/>
    </source>
</evidence>
<dbReference type="Pfam" id="PF12141">
    <property type="entry name" value="BMT"/>
    <property type="match status" value="1"/>
</dbReference>
<dbReference type="Proteomes" id="UP000001996">
    <property type="component" value="Unassembled WGS sequence"/>
</dbReference>
<evidence type="ECO:0000256" key="2">
    <source>
        <dbReference type="ARBA" id="ARBA00009486"/>
    </source>
</evidence>
<dbReference type="AlphaFoldDB" id="A5DUU0"/>
<evidence type="ECO:0000313" key="12">
    <source>
        <dbReference type="Proteomes" id="UP000001996"/>
    </source>
</evidence>
<keyword evidence="12" id="KW-1185">Reference proteome</keyword>
<sequence>MYTISRKRPGRPVIISLCCVVIVLIIETYFALRLYETKISDPQPQRKASFYTAGKLIIFPLSFLTLKKEAKLYYNKYFNSKLTARDSIIVNVPENPIIPDLEFKHHTFDIYETKGEVLRSRENSHEKTQDKMKCELIVRTIDVKVSEAENRNCDLRKILRQFVNSNSTYYRELEQLIPDLTLQLDDDTIAEHWFQLIGSSVWLREYGVHLLTSRIVYSKTGDKDRPVVSLTYVQIFDQHWQELENAELIVPVVEQKEKRKILTKQSKSITYKIMLYPSFAFVPIYYNTKRHRPVFYGSEDPRLILVKNSLGFEEPIINYNLFHKTIARIKKPNDKSETKATGEINFEEVEVAEFYRSMYLGWLWRTQTGKGNVDPTDTKNKEHQYIKTKELMLPNGKRTKTEKNWSPFISYTDRLQSGKDEHIYFIYQYKDLRILKCSFESDLCEWTFQLTDSPNISQLRGGTQLMSITQFLDENLENNYSSMRKIKKSIWANFSKQLAKSQVDEVWIGVPRTALRRCGCGEKLYRPHIVTLARVKNTFALTQVSSSTDFDIDVLSWSGDADHKCVGNNLILPNGISHWQVDYDDRIAQEDVLTLSFSRADITVDIIYIRGVLKNILPLLTEVVKNWKHKAEFSNQLIYCAIEGAFEYCRKYKENVYSDWKSKAPEKL</sequence>
<evidence type="ECO:0000256" key="5">
    <source>
        <dbReference type="ARBA" id="ARBA00022692"/>
    </source>
</evidence>
<keyword evidence="7 10" id="KW-1133">Transmembrane helix</keyword>
<name>A5DUU0_LODEL</name>
<accession>A5DUU0</accession>
<reference evidence="11 12" key="1">
    <citation type="journal article" date="2009" name="Nature">
        <title>Evolution of pathogenicity and sexual reproduction in eight Candida genomes.</title>
        <authorList>
            <person name="Butler G."/>
            <person name="Rasmussen M.D."/>
            <person name="Lin M.F."/>
            <person name="Santos M.A."/>
            <person name="Sakthikumar S."/>
            <person name="Munro C.A."/>
            <person name="Rheinbay E."/>
            <person name="Grabherr M."/>
            <person name="Forche A."/>
            <person name="Reedy J.L."/>
            <person name="Agrafioti I."/>
            <person name="Arnaud M.B."/>
            <person name="Bates S."/>
            <person name="Brown A.J."/>
            <person name="Brunke S."/>
            <person name="Costanzo M.C."/>
            <person name="Fitzpatrick D.A."/>
            <person name="de Groot P.W."/>
            <person name="Harris D."/>
            <person name="Hoyer L.L."/>
            <person name="Hube B."/>
            <person name="Klis F.M."/>
            <person name="Kodira C."/>
            <person name="Lennard N."/>
            <person name="Logue M.E."/>
            <person name="Martin R."/>
            <person name="Neiman A.M."/>
            <person name="Nikolaou E."/>
            <person name="Quail M.A."/>
            <person name="Quinn J."/>
            <person name="Santos M.C."/>
            <person name="Schmitzberger F.F."/>
            <person name="Sherlock G."/>
            <person name="Shah P."/>
            <person name="Silverstein K.A."/>
            <person name="Skrzypek M.S."/>
            <person name="Soll D."/>
            <person name="Staggs R."/>
            <person name="Stansfield I."/>
            <person name="Stumpf M.P."/>
            <person name="Sudbery P.E."/>
            <person name="Srikantha T."/>
            <person name="Zeng Q."/>
            <person name="Berman J."/>
            <person name="Berriman M."/>
            <person name="Heitman J."/>
            <person name="Gow N.A."/>
            <person name="Lorenz M.C."/>
            <person name="Birren B.W."/>
            <person name="Kellis M."/>
            <person name="Cuomo C.A."/>
        </authorList>
    </citation>
    <scope>NUCLEOTIDE SEQUENCE [LARGE SCALE GENOMIC DNA]</scope>
    <source>
        <strain evidence="12">ATCC 11503 / BCRC 21390 / CBS 2605 / JCM 1781 / NBRC 1676 / NRRL YB-4239</strain>
    </source>
</reference>
<dbReference type="GO" id="GO:0071555">
    <property type="term" value="P:cell wall organization"/>
    <property type="evidence" value="ECO:0007669"/>
    <property type="project" value="UniProtKB-KW"/>
</dbReference>
<evidence type="ECO:0000256" key="1">
    <source>
        <dbReference type="ARBA" id="ARBA00004606"/>
    </source>
</evidence>
<keyword evidence="3" id="KW-0328">Glycosyltransferase</keyword>
<comment type="similarity">
    <text evidence="2">Belongs to the BMT family.</text>
</comment>
<dbReference type="OMA" id="WKRAMYI"/>